<evidence type="ECO:0000256" key="4">
    <source>
        <dbReference type="ARBA" id="ARBA00022989"/>
    </source>
</evidence>
<feature type="transmembrane region" description="Helical" evidence="6">
    <location>
        <begin position="359"/>
        <end position="382"/>
    </location>
</feature>
<keyword evidence="3 6" id="KW-0812">Transmembrane</keyword>
<feature type="transmembrane region" description="Helical" evidence="6">
    <location>
        <begin position="155"/>
        <end position="174"/>
    </location>
</feature>
<feature type="transmembrane region" description="Helical" evidence="6">
    <location>
        <begin position="321"/>
        <end position="339"/>
    </location>
</feature>
<comment type="subcellular location">
    <subcellularLocation>
        <location evidence="1">Membrane</location>
        <topology evidence="1">Multi-pass membrane protein</topology>
    </subcellularLocation>
</comment>
<proteinExistence type="predicted"/>
<dbReference type="InterPro" id="IPR004680">
    <property type="entry name" value="Cit_transptr-like_dom"/>
</dbReference>
<keyword evidence="9" id="KW-1185">Reference proteome</keyword>
<evidence type="ECO:0000256" key="2">
    <source>
        <dbReference type="ARBA" id="ARBA00022448"/>
    </source>
</evidence>
<protein>
    <submittedName>
        <fullName evidence="8">Citrate transporter</fullName>
    </submittedName>
</protein>
<comment type="caution">
    <text evidence="8">The sequence shown here is derived from an EMBL/GenBank/DDBJ whole genome shotgun (WGS) entry which is preliminary data.</text>
</comment>
<reference evidence="8 9" key="1">
    <citation type="submission" date="2010-12" db="EMBL/GenBank/DDBJ databases">
        <authorList>
            <person name="Muzny D."/>
            <person name="Qin X."/>
            <person name="Deng J."/>
            <person name="Jiang H."/>
            <person name="Liu Y."/>
            <person name="Qu J."/>
            <person name="Song X.-Z."/>
            <person name="Zhang L."/>
            <person name="Thornton R."/>
            <person name="Coyle M."/>
            <person name="Francisco L."/>
            <person name="Jackson L."/>
            <person name="Javaid M."/>
            <person name="Korchina V."/>
            <person name="Kovar C."/>
            <person name="Mata R."/>
            <person name="Mathew T."/>
            <person name="Ngo R."/>
            <person name="Nguyen L."/>
            <person name="Nguyen N."/>
            <person name="Okwuonu G."/>
            <person name="Ongeri F."/>
            <person name="Pham C."/>
            <person name="Simmons D."/>
            <person name="Wilczek-Boney K."/>
            <person name="Hale W."/>
            <person name="Jakkamsetti A."/>
            <person name="Pham P."/>
            <person name="Ruth R."/>
            <person name="San Lucas F."/>
            <person name="Warren J."/>
            <person name="Zhang J."/>
            <person name="Zhao Z."/>
            <person name="Zhou C."/>
            <person name="Zhu D."/>
            <person name="Lee S."/>
            <person name="Bess C."/>
            <person name="Blankenburg K."/>
            <person name="Forbes L."/>
            <person name="Fu Q."/>
            <person name="Gubbala S."/>
            <person name="Hirani K."/>
            <person name="Jayaseelan J.C."/>
            <person name="Lara F."/>
            <person name="Munidasa M."/>
            <person name="Palculict T."/>
            <person name="Patil S."/>
            <person name="Pu L.-L."/>
            <person name="Saada N."/>
            <person name="Tang L."/>
            <person name="Weissenberger G."/>
            <person name="Zhu Y."/>
            <person name="Hemphill L."/>
            <person name="Shang Y."/>
            <person name="Youmans B."/>
            <person name="Ayvaz T."/>
            <person name="Ross M."/>
            <person name="Santibanez J."/>
            <person name="Aqrawi P."/>
            <person name="Gross S."/>
            <person name="Joshi V."/>
            <person name="Fowler G."/>
            <person name="Nazareth L."/>
            <person name="Reid J."/>
            <person name="Worley K."/>
            <person name="Petrosino J."/>
            <person name="Highlander S."/>
            <person name="Gibbs R."/>
        </authorList>
    </citation>
    <scope>NUCLEOTIDE SEQUENCE [LARGE SCALE GENOMIC DNA]</scope>
    <source>
        <strain evidence="9">DSM 15952 / CCUG 50447 / LMG 22039 / TP 1.5</strain>
    </source>
</reference>
<dbReference type="PANTHER" id="PTHR30354:SF26">
    <property type="entry name" value="TRANSPORTER, PUTATIVE-RELATED"/>
    <property type="match status" value="1"/>
</dbReference>
<evidence type="ECO:0000313" key="8">
    <source>
        <dbReference type="EMBL" id="EFU74896.1"/>
    </source>
</evidence>
<keyword evidence="2" id="KW-0813">Transport</keyword>
<dbReference type="HOGENOM" id="CLU_044454_0_1_9"/>
<dbReference type="AlphaFoldDB" id="E6LD21"/>
<feature type="domain" description="Citrate transporter-like" evidence="7">
    <location>
        <begin position="17"/>
        <end position="409"/>
    </location>
</feature>
<dbReference type="GO" id="GO:0015128">
    <property type="term" value="F:gluconate transmembrane transporter activity"/>
    <property type="evidence" value="ECO:0007669"/>
    <property type="project" value="InterPro"/>
</dbReference>
<evidence type="ECO:0000256" key="5">
    <source>
        <dbReference type="ARBA" id="ARBA00023136"/>
    </source>
</evidence>
<feature type="transmembrane region" description="Helical" evidence="6">
    <location>
        <begin position="284"/>
        <end position="301"/>
    </location>
</feature>
<dbReference type="InterPro" id="IPR003474">
    <property type="entry name" value="Glcn_transporter"/>
</dbReference>
<sequence length="467" mass="50657">MEKMLLTILAYAMIIVFMYVIMKKKLSPFTALVVIPLFFTLIAIFTGVASPPAGTDGTVPEVNLGNFILDGIATTSKTGIMLLFAILYFSIMLDAGLFDPITRKMIHFAKGDPMKVLMATAVVAAAVSLNGDGTTTTLICISAFLPIYKKLNMNVMNLGVLIILQNTIMNLLPWGGPTARAMAVLNVGADILSYLLPGMILSVLYVIFFVAYRMGKKERARLGISHLTDEEIDAMTTVTDPELIEIRRPKNFAFNGILTLVLIGWLVLSSFVEQLGLPAWVEMPPLFLFLIGTCIALMVNYPKLKDQSSRIGANGGDAVQVVILVFAAGVFMGLFQGSGMAEALANSFVDIIPKQLAGAWGLVIALISAPGTFFISNDGFYFGVMPVLAEAGRSYGFDNMSMALASLMGQAFHLLSPLVAFIYLLLRLTGLDMGQWQKESAKYALGIFVIFVVTIVLLGHMPLYIPQ</sequence>
<evidence type="ECO:0000256" key="6">
    <source>
        <dbReference type="SAM" id="Phobius"/>
    </source>
</evidence>
<feature type="transmembrane region" description="Helical" evidence="6">
    <location>
        <begin position="6"/>
        <end position="22"/>
    </location>
</feature>
<feature type="transmembrane region" description="Helical" evidence="6">
    <location>
        <begin position="194"/>
        <end position="212"/>
    </location>
</feature>
<dbReference type="GO" id="GO:0005886">
    <property type="term" value="C:plasma membrane"/>
    <property type="evidence" value="ECO:0007669"/>
    <property type="project" value="TreeGrafter"/>
</dbReference>
<feature type="transmembrane region" description="Helical" evidence="6">
    <location>
        <begin position="443"/>
        <end position="465"/>
    </location>
</feature>
<feature type="transmembrane region" description="Helical" evidence="6">
    <location>
        <begin position="403"/>
        <end position="423"/>
    </location>
</feature>
<gene>
    <name evidence="8" type="ORF">HMPREF9088_0261</name>
</gene>
<dbReference type="Pfam" id="PF03600">
    <property type="entry name" value="CitMHS"/>
    <property type="match status" value="1"/>
</dbReference>
<name>E6LD21_ENTI1</name>
<feature type="transmembrane region" description="Helical" evidence="6">
    <location>
        <begin position="29"/>
        <end position="49"/>
    </location>
</feature>
<keyword evidence="5 6" id="KW-0472">Membrane</keyword>
<dbReference type="eggNOG" id="COG2851">
    <property type="taxonomic scope" value="Bacteria"/>
</dbReference>
<evidence type="ECO:0000256" key="1">
    <source>
        <dbReference type="ARBA" id="ARBA00004141"/>
    </source>
</evidence>
<evidence type="ECO:0000259" key="7">
    <source>
        <dbReference type="Pfam" id="PF03600"/>
    </source>
</evidence>
<dbReference type="STRING" id="888064.HMPREF9088_0261"/>
<organism evidence="8 9">
    <name type="scientific">Enterococcus italicus (strain DSM 15952 / CCUG 50447 / LMG 22039 / TP 1.5)</name>
    <dbReference type="NCBI Taxonomy" id="888064"/>
    <lineage>
        <taxon>Bacteria</taxon>
        <taxon>Bacillati</taxon>
        <taxon>Bacillota</taxon>
        <taxon>Bacilli</taxon>
        <taxon>Lactobacillales</taxon>
        <taxon>Enterococcaceae</taxon>
        <taxon>Enterococcus</taxon>
    </lineage>
</organism>
<dbReference type="InterPro" id="IPR014738">
    <property type="entry name" value="Citrate_transporter"/>
</dbReference>
<dbReference type="PANTHER" id="PTHR30354">
    <property type="entry name" value="GNT FAMILY GLUCONATE TRANSPORTER"/>
    <property type="match status" value="1"/>
</dbReference>
<dbReference type="Proteomes" id="UP000010296">
    <property type="component" value="Unassembled WGS sequence"/>
</dbReference>
<dbReference type="EMBL" id="AEPV01000007">
    <property type="protein sequence ID" value="EFU74896.1"/>
    <property type="molecule type" value="Genomic_DNA"/>
</dbReference>
<feature type="transmembrane region" description="Helical" evidence="6">
    <location>
        <begin position="252"/>
        <end position="272"/>
    </location>
</feature>
<feature type="transmembrane region" description="Helical" evidence="6">
    <location>
        <begin position="79"/>
        <end position="98"/>
    </location>
</feature>
<dbReference type="GO" id="GO:0015137">
    <property type="term" value="F:citrate transmembrane transporter activity"/>
    <property type="evidence" value="ECO:0007669"/>
    <property type="project" value="InterPro"/>
</dbReference>
<evidence type="ECO:0000256" key="3">
    <source>
        <dbReference type="ARBA" id="ARBA00022692"/>
    </source>
</evidence>
<keyword evidence="4 6" id="KW-1133">Transmembrane helix</keyword>
<dbReference type="NCBIfam" id="TIGR00784">
    <property type="entry name" value="citMHS"/>
    <property type="match status" value="1"/>
</dbReference>
<evidence type="ECO:0000313" key="9">
    <source>
        <dbReference type="Proteomes" id="UP000010296"/>
    </source>
</evidence>
<accession>E6LD21</accession>
<dbReference type="PATRIC" id="fig|888064.11.peg.1072"/>